<evidence type="ECO:0000256" key="5">
    <source>
        <dbReference type="ARBA" id="ARBA00036343"/>
    </source>
</evidence>
<name>A0A9Q1BUF6_HOLLE</name>
<keyword evidence="4" id="KW-0456">Lyase</keyword>
<protein>
    <recommendedName>
        <fullName evidence="8">Ethylmalonyl-CoA decarboxylase</fullName>
        <ecNumber evidence="7">4.1.1.94</ecNumber>
    </recommendedName>
    <alternativeName>
        <fullName evidence="10">Enoyl-CoA hydratase domain-containing protein 1</fullName>
    </alternativeName>
    <alternativeName>
        <fullName evidence="9">Methylmalonyl-CoA decarboxylase</fullName>
    </alternativeName>
</protein>
<evidence type="ECO:0000256" key="10">
    <source>
        <dbReference type="ARBA" id="ARBA00042182"/>
    </source>
</evidence>
<dbReference type="FunFam" id="3.90.226.10:FF:000109">
    <property type="entry name" value="Enoyl-CoA hydratase, putative"/>
    <property type="match status" value="1"/>
</dbReference>
<comment type="subcellular location">
    <subcellularLocation>
        <location evidence="1">Cytoplasm</location>
        <location evidence="1">Cytosol</location>
    </subcellularLocation>
</comment>
<dbReference type="AlphaFoldDB" id="A0A9Q1BUF6"/>
<evidence type="ECO:0000256" key="8">
    <source>
        <dbReference type="ARBA" id="ARBA00039903"/>
    </source>
</evidence>
<dbReference type="EC" id="4.1.1.94" evidence="7"/>
<reference evidence="14" key="1">
    <citation type="submission" date="2021-10" db="EMBL/GenBank/DDBJ databases">
        <title>Tropical sea cucumber genome reveals ecological adaptation and Cuvierian tubules defense mechanism.</title>
        <authorList>
            <person name="Chen T."/>
        </authorList>
    </citation>
    <scope>NUCLEOTIDE SEQUENCE</scope>
    <source>
        <strain evidence="14">Nanhai2018</strain>
        <tissue evidence="14">Muscle</tissue>
    </source>
</reference>
<evidence type="ECO:0000313" key="14">
    <source>
        <dbReference type="EMBL" id="KAJ8032870.1"/>
    </source>
</evidence>
<gene>
    <name evidence="14" type="ORF">HOLleu_22940</name>
</gene>
<dbReference type="GO" id="GO:0004492">
    <property type="term" value="F:methyl/ethyl malonyl-CoA decarboxylase activity"/>
    <property type="evidence" value="ECO:0007669"/>
    <property type="project" value="UniProtKB-EC"/>
</dbReference>
<comment type="caution">
    <text evidence="14">The sequence shown here is derived from an EMBL/GenBank/DDBJ whole genome shotgun (WGS) entry which is preliminary data.</text>
</comment>
<proteinExistence type="inferred from homology"/>
<evidence type="ECO:0000256" key="2">
    <source>
        <dbReference type="ARBA" id="ARBA00005254"/>
    </source>
</evidence>
<evidence type="ECO:0000313" key="15">
    <source>
        <dbReference type="Proteomes" id="UP001152320"/>
    </source>
</evidence>
<evidence type="ECO:0000256" key="4">
    <source>
        <dbReference type="ARBA" id="ARBA00023239"/>
    </source>
</evidence>
<comment type="catalytic activity">
    <reaction evidence="5">
        <text>(2S)-ethylmalonyl-CoA + H(+) = butanoyl-CoA + CO2</text>
        <dbReference type="Rhea" id="RHEA:32131"/>
        <dbReference type="ChEBI" id="CHEBI:15378"/>
        <dbReference type="ChEBI" id="CHEBI:16526"/>
        <dbReference type="ChEBI" id="CHEBI:57371"/>
        <dbReference type="ChEBI" id="CHEBI:60909"/>
        <dbReference type="EC" id="4.1.1.94"/>
    </reaction>
    <physiologicalReaction direction="left-to-right" evidence="5">
        <dbReference type="Rhea" id="RHEA:32132"/>
    </physiologicalReaction>
</comment>
<organism evidence="14 15">
    <name type="scientific">Holothuria leucospilota</name>
    <name type="common">Black long sea cucumber</name>
    <name type="synonym">Mertensiothuria leucospilota</name>
    <dbReference type="NCBI Taxonomy" id="206669"/>
    <lineage>
        <taxon>Eukaryota</taxon>
        <taxon>Metazoa</taxon>
        <taxon>Echinodermata</taxon>
        <taxon>Eleutherozoa</taxon>
        <taxon>Echinozoa</taxon>
        <taxon>Holothuroidea</taxon>
        <taxon>Aspidochirotacea</taxon>
        <taxon>Aspidochirotida</taxon>
        <taxon>Holothuriidae</taxon>
        <taxon>Holothuria</taxon>
    </lineage>
</organism>
<dbReference type="GO" id="GO:0006635">
    <property type="term" value="P:fatty acid beta-oxidation"/>
    <property type="evidence" value="ECO:0007669"/>
    <property type="project" value="TreeGrafter"/>
</dbReference>
<evidence type="ECO:0000256" key="11">
    <source>
        <dbReference type="ARBA" id="ARBA00047446"/>
    </source>
</evidence>
<comment type="similarity">
    <text evidence="2 13">Belongs to the enoyl-CoA hydratase/isomerase family.</text>
</comment>
<dbReference type="Proteomes" id="UP001152320">
    <property type="component" value="Chromosome 11"/>
</dbReference>
<dbReference type="InterPro" id="IPR001753">
    <property type="entry name" value="Enoyl-CoA_hydra/iso"/>
</dbReference>
<evidence type="ECO:0000256" key="7">
    <source>
        <dbReference type="ARBA" id="ARBA00038883"/>
    </source>
</evidence>
<dbReference type="SUPFAM" id="SSF52096">
    <property type="entry name" value="ClpP/crotonase"/>
    <property type="match status" value="1"/>
</dbReference>
<sequence>MLQLFHRTIRPLWVGMRTMSSSGAGNNEYFYQTDFSHASVVLGETTASMQMDQKLQSLNQDQYAPHNFVNNRMERMNLKGLKGGKVELHRNLETGVAEIKLSYPEKANALSGSMMIELADVIQDLEGWDEGKAVILYGDPEGVNFCAGADVNSVKSLGAKKGGLMCLFMQNALSRLQRLPMISVAAVQGNAIGGGAELTTACDFRVMCPDASIQFVQAKMGLSPGWGGGTRLVRIVGPRTAVKLLTSAQSLSADEAAGLGLSDFTVAESDEICNQTHDWLKQYTSPPTDIVRAMKTLVRHASELPLDQALQREKHVFTSLWGGPLQQAAFKNFSAK</sequence>
<dbReference type="InterPro" id="IPR029045">
    <property type="entry name" value="ClpP/crotonase-like_dom_sf"/>
</dbReference>
<evidence type="ECO:0000256" key="1">
    <source>
        <dbReference type="ARBA" id="ARBA00004514"/>
    </source>
</evidence>
<dbReference type="PANTHER" id="PTHR11941:SF27">
    <property type="entry name" value="ETHYLMALONYL-COA DECARBOXYLASE"/>
    <property type="match status" value="1"/>
</dbReference>
<dbReference type="Pfam" id="PF00378">
    <property type="entry name" value="ECH_1"/>
    <property type="match status" value="1"/>
</dbReference>
<evidence type="ECO:0000256" key="6">
    <source>
        <dbReference type="ARBA" id="ARBA00036541"/>
    </source>
</evidence>
<dbReference type="Gene3D" id="3.90.226.10">
    <property type="entry name" value="2-enoyl-CoA Hydratase, Chain A, domain 1"/>
    <property type="match status" value="1"/>
</dbReference>
<evidence type="ECO:0000256" key="3">
    <source>
        <dbReference type="ARBA" id="ARBA00022490"/>
    </source>
</evidence>
<dbReference type="PROSITE" id="PS00166">
    <property type="entry name" value="ENOYL_COA_HYDRATASE"/>
    <property type="match status" value="1"/>
</dbReference>
<evidence type="ECO:0000256" key="9">
    <source>
        <dbReference type="ARBA" id="ARBA00042052"/>
    </source>
</evidence>
<comment type="function">
    <text evidence="12">Decarboxylates ethylmalonyl-CoA, a potentially toxic metabolite, to form butyryl-CoA, suggesting it might be involved in metabolite proofreading. Acts preferentially on (S)-ethylmalonyl-CoA but also has some activity on the (R)-isomer. Also has methylmalonyl-CoA decarboxylase activity at lower level.</text>
</comment>
<dbReference type="CDD" id="cd06558">
    <property type="entry name" value="crotonase-like"/>
    <property type="match status" value="1"/>
</dbReference>
<dbReference type="EMBL" id="JAIZAY010000011">
    <property type="protein sequence ID" value="KAJ8032870.1"/>
    <property type="molecule type" value="Genomic_DNA"/>
</dbReference>
<evidence type="ECO:0000256" key="13">
    <source>
        <dbReference type="RuleBase" id="RU003707"/>
    </source>
</evidence>
<accession>A0A9Q1BUF6</accession>
<dbReference type="OrthoDB" id="448450at2759"/>
<comment type="catalytic activity">
    <reaction evidence="6">
        <text>(2R)-ethylmalonyl-CoA + H(+) = butanoyl-CoA + CO2</text>
        <dbReference type="Rhea" id="RHEA:59540"/>
        <dbReference type="ChEBI" id="CHEBI:15378"/>
        <dbReference type="ChEBI" id="CHEBI:16526"/>
        <dbReference type="ChEBI" id="CHEBI:57371"/>
        <dbReference type="ChEBI" id="CHEBI:85316"/>
        <dbReference type="EC" id="4.1.1.94"/>
    </reaction>
    <physiologicalReaction direction="left-to-right" evidence="6">
        <dbReference type="Rhea" id="RHEA:59541"/>
    </physiologicalReaction>
</comment>
<dbReference type="PANTHER" id="PTHR11941">
    <property type="entry name" value="ENOYL-COA HYDRATASE-RELATED"/>
    <property type="match status" value="1"/>
</dbReference>
<evidence type="ECO:0000256" key="12">
    <source>
        <dbReference type="ARBA" id="ARBA00056546"/>
    </source>
</evidence>
<dbReference type="InterPro" id="IPR018376">
    <property type="entry name" value="Enoyl-CoA_hyd/isom_CS"/>
</dbReference>
<comment type="catalytic activity">
    <reaction evidence="11">
        <text>(S)-methylmalonyl-CoA + H(+) = propanoyl-CoA + CO2</text>
        <dbReference type="Rhea" id="RHEA:61340"/>
        <dbReference type="ChEBI" id="CHEBI:15378"/>
        <dbReference type="ChEBI" id="CHEBI:16526"/>
        <dbReference type="ChEBI" id="CHEBI:57327"/>
        <dbReference type="ChEBI" id="CHEBI:57392"/>
        <dbReference type="EC" id="4.1.1.94"/>
    </reaction>
    <physiologicalReaction direction="left-to-right" evidence="11">
        <dbReference type="Rhea" id="RHEA:61341"/>
    </physiologicalReaction>
</comment>
<keyword evidence="3" id="KW-0963">Cytoplasm</keyword>
<keyword evidence="15" id="KW-1185">Reference proteome</keyword>
<dbReference type="GO" id="GO:0005829">
    <property type="term" value="C:cytosol"/>
    <property type="evidence" value="ECO:0007669"/>
    <property type="project" value="UniProtKB-SubCell"/>
</dbReference>